<reference evidence="1 2" key="1">
    <citation type="submission" date="2016-10" db="EMBL/GenBank/DDBJ databases">
        <authorList>
            <person name="Varghese N."/>
            <person name="Submissions S."/>
        </authorList>
    </citation>
    <scope>NUCLEOTIDE SEQUENCE [LARGE SCALE GENOMIC DNA]</scope>
    <source>
        <strain evidence="1 2">LMG 21974</strain>
    </source>
</reference>
<dbReference type="EMBL" id="FOEV01000040">
    <property type="protein sequence ID" value="SER53871.1"/>
    <property type="molecule type" value="Genomic_DNA"/>
</dbReference>
<accession>A0A9X8MHZ1</accession>
<proteinExistence type="predicted"/>
<evidence type="ECO:0000313" key="1">
    <source>
        <dbReference type="EMBL" id="SER53871.1"/>
    </source>
</evidence>
<comment type="caution">
    <text evidence="1">The sequence shown here is derived from an EMBL/GenBank/DDBJ whole genome shotgun (WGS) entry which is preliminary data.</text>
</comment>
<organism evidence="1 2">
    <name type="scientific">Pseudomonas lutea</name>
    <dbReference type="NCBI Taxonomy" id="243924"/>
    <lineage>
        <taxon>Bacteria</taxon>
        <taxon>Pseudomonadati</taxon>
        <taxon>Pseudomonadota</taxon>
        <taxon>Gammaproteobacteria</taxon>
        <taxon>Pseudomonadales</taxon>
        <taxon>Pseudomonadaceae</taxon>
        <taxon>Pseudomonas</taxon>
    </lineage>
</organism>
<sequence length="63" mass="7311">MTTLRESAQAVEACVWLHVPTGVRYRIVLTSDAGVELENIAAMRCRQVKWEHFNNANIWQRQI</sequence>
<dbReference type="AlphaFoldDB" id="A0A9X8MHZ1"/>
<gene>
    <name evidence="1" type="ORF">SAMN05216409_1402</name>
</gene>
<evidence type="ECO:0000313" key="2">
    <source>
        <dbReference type="Proteomes" id="UP000183210"/>
    </source>
</evidence>
<name>A0A9X8MHZ1_9PSED</name>
<dbReference type="Proteomes" id="UP000183210">
    <property type="component" value="Unassembled WGS sequence"/>
</dbReference>
<protein>
    <submittedName>
        <fullName evidence="1">Uncharacterized protein</fullName>
    </submittedName>
</protein>